<dbReference type="InterPro" id="IPR002123">
    <property type="entry name" value="Plipid/glycerol_acylTrfase"/>
</dbReference>
<evidence type="ECO:0000259" key="3">
    <source>
        <dbReference type="SMART" id="SM00563"/>
    </source>
</evidence>
<dbReference type="GO" id="GO:0006654">
    <property type="term" value="P:phosphatidic acid biosynthetic process"/>
    <property type="evidence" value="ECO:0007669"/>
    <property type="project" value="TreeGrafter"/>
</dbReference>
<keyword evidence="2" id="KW-0012">Acyltransferase</keyword>
<evidence type="ECO:0000256" key="2">
    <source>
        <dbReference type="ARBA" id="ARBA00023315"/>
    </source>
</evidence>
<dbReference type="Pfam" id="PF01553">
    <property type="entry name" value="Acyltransferase"/>
    <property type="match status" value="1"/>
</dbReference>
<evidence type="ECO:0000256" key="1">
    <source>
        <dbReference type="ARBA" id="ARBA00022679"/>
    </source>
</evidence>
<organism evidence="4">
    <name type="scientific">marine metagenome</name>
    <dbReference type="NCBI Taxonomy" id="408172"/>
    <lineage>
        <taxon>unclassified sequences</taxon>
        <taxon>metagenomes</taxon>
        <taxon>ecological metagenomes</taxon>
    </lineage>
</organism>
<dbReference type="CDD" id="cd07989">
    <property type="entry name" value="LPLAT_AGPAT-like"/>
    <property type="match status" value="1"/>
</dbReference>
<dbReference type="EMBL" id="UINC01001920">
    <property type="protein sequence ID" value="SUZ90746.1"/>
    <property type="molecule type" value="Genomic_DNA"/>
</dbReference>
<dbReference type="PANTHER" id="PTHR10434">
    <property type="entry name" value="1-ACYL-SN-GLYCEROL-3-PHOSPHATE ACYLTRANSFERASE"/>
    <property type="match status" value="1"/>
</dbReference>
<sequence>VIVGKEHLRHGPCVLLVKHQSTWEALFIQTLVSPQTTLIKKELLWIPFFGWAFALLRPIAIDRNRPLAALRQLIDRGSARLDEGIWVTLFPEGTRLAAGTRAPLQLGGAALASASGKPVIVVAHNAGHCWPAHSFKKHPGTIQVRISSPIASDDKKPREINGLAEEWLDLTMRELDV</sequence>
<dbReference type="AlphaFoldDB" id="A0A381RG07"/>
<gene>
    <name evidence="4" type="ORF">METZ01_LOCUS43600</name>
</gene>
<dbReference type="PANTHER" id="PTHR10434:SF40">
    <property type="entry name" value="1-ACYL-SN-GLYCEROL-3-PHOSPHATE ACYLTRANSFERASE"/>
    <property type="match status" value="1"/>
</dbReference>
<accession>A0A381RG07</accession>
<proteinExistence type="predicted"/>
<protein>
    <recommendedName>
        <fullName evidence="3">Phospholipid/glycerol acyltransferase domain-containing protein</fullName>
    </recommendedName>
</protein>
<dbReference type="GO" id="GO:0003841">
    <property type="term" value="F:1-acylglycerol-3-phosphate O-acyltransferase activity"/>
    <property type="evidence" value="ECO:0007669"/>
    <property type="project" value="TreeGrafter"/>
</dbReference>
<name>A0A381RG07_9ZZZZ</name>
<reference evidence="4" key="1">
    <citation type="submission" date="2018-05" db="EMBL/GenBank/DDBJ databases">
        <authorList>
            <person name="Lanie J.A."/>
            <person name="Ng W.-L."/>
            <person name="Kazmierczak K.M."/>
            <person name="Andrzejewski T.M."/>
            <person name="Davidsen T.M."/>
            <person name="Wayne K.J."/>
            <person name="Tettelin H."/>
            <person name="Glass J.I."/>
            <person name="Rusch D."/>
            <person name="Podicherti R."/>
            <person name="Tsui H.-C.T."/>
            <person name="Winkler M.E."/>
        </authorList>
    </citation>
    <scope>NUCLEOTIDE SEQUENCE</scope>
</reference>
<dbReference type="SUPFAM" id="SSF69593">
    <property type="entry name" value="Glycerol-3-phosphate (1)-acyltransferase"/>
    <property type="match status" value="1"/>
</dbReference>
<feature type="non-terminal residue" evidence="4">
    <location>
        <position position="1"/>
    </location>
</feature>
<keyword evidence="1" id="KW-0808">Transferase</keyword>
<evidence type="ECO:0000313" key="4">
    <source>
        <dbReference type="EMBL" id="SUZ90746.1"/>
    </source>
</evidence>
<dbReference type="SMART" id="SM00563">
    <property type="entry name" value="PlsC"/>
    <property type="match status" value="1"/>
</dbReference>
<feature type="domain" description="Phospholipid/glycerol acyltransferase" evidence="3">
    <location>
        <begin position="13"/>
        <end position="127"/>
    </location>
</feature>